<dbReference type="EMBL" id="RHFK02000228">
    <property type="protein sequence ID" value="TWW54464.1"/>
    <property type="molecule type" value="Genomic_DNA"/>
</dbReference>
<protein>
    <submittedName>
        <fullName evidence="3">Coiled-coil domain-containing protein 103</fullName>
    </submittedName>
</protein>
<dbReference type="PANTHER" id="PTHR28572:SF1">
    <property type="entry name" value="COILED-COIL DOMAIN-CONTAINING PROTEIN 103"/>
    <property type="match status" value="1"/>
</dbReference>
<evidence type="ECO:0000313" key="4">
    <source>
        <dbReference type="Proteomes" id="UP000324091"/>
    </source>
</evidence>
<dbReference type="GO" id="GO:0005576">
    <property type="term" value="C:extracellular region"/>
    <property type="evidence" value="ECO:0007669"/>
    <property type="project" value="GOC"/>
</dbReference>
<organism evidence="3 4">
    <name type="scientific">Takifugu flavidus</name>
    <name type="common">sansaifugu</name>
    <dbReference type="NCBI Taxonomy" id="433684"/>
    <lineage>
        <taxon>Eukaryota</taxon>
        <taxon>Metazoa</taxon>
        <taxon>Chordata</taxon>
        <taxon>Craniata</taxon>
        <taxon>Vertebrata</taxon>
        <taxon>Euteleostomi</taxon>
        <taxon>Actinopterygii</taxon>
        <taxon>Neopterygii</taxon>
        <taxon>Teleostei</taxon>
        <taxon>Neoteleostei</taxon>
        <taxon>Acanthomorphata</taxon>
        <taxon>Eupercaria</taxon>
        <taxon>Tetraodontiformes</taxon>
        <taxon>Tetradontoidea</taxon>
        <taxon>Tetraodontidae</taxon>
        <taxon>Takifugu</taxon>
    </lineage>
</organism>
<dbReference type="AlphaFoldDB" id="A0A5C6MH32"/>
<dbReference type="InterPro" id="IPR031733">
    <property type="entry name" value="Dynein_attach_N"/>
</dbReference>
<dbReference type="GO" id="GO:0003351">
    <property type="term" value="P:epithelial cilium movement involved in extracellular fluid movement"/>
    <property type="evidence" value="ECO:0007669"/>
    <property type="project" value="TreeGrafter"/>
</dbReference>
<feature type="region of interest" description="Disordered" evidence="1">
    <location>
        <begin position="70"/>
        <end position="109"/>
    </location>
</feature>
<dbReference type="GO" id="GO:0036157">
    <property type="term" value="C:outer dynein arm"/>
    <property type="evidence" value="ECO:0007669"/>
    <property type="project" value="InterPro"/>
</dbReference>
<evidence type="ECO:0000256" key="1">
    <source>
        <dbReference type="SAM" id="MobiDB-lite"/>
    </source>
</evidence>
<dbReference type="PANTHER" id="PTHR28572">
    <property type="entry name" value="COILED-COIL DOMAIN-CONTAINING PROTEIN 103"/>
    <property type="match status" value="1"/>
</dbReference>
<proteinExistence type="predicted"/>
<reference evidence="3 4" key="1">
    <citation type="submission" date="2019-04" db="EMBL/GenBank/DDBJ databases">
        <title>Chromosome genome assembly for Takifugu flavidus.</title>
        <authorList>
            <person name="Xiao S."/>
        </authorList>
    </citation>
    <scope>NUCLEOTIDE SEQUENCE [LARGE SCALE GENOMIC DNA]</scope>
    <source>
        <strain evidence="3">HTHZ2018</strain>
        <tissue evidence="3">Muscle</tissue>
    </source>
</reference>
<name>A0A5C6MH32_9TELE</name>
<evidence type="ECO:0000259" key="2">
    <source>
        <dbReference type="Pfam" id="PF15867"/>
    </source>
</evidence>
<dbReference type="Proteomes" id="UP000324091">
    <property type="component" value="Unassembled WGS sequence"/>
</dbReference>
<dbReference type="Pfam" id="PF15867">
    <property type="entry name" value="Dynein_attach_N"/>
    <property type="match status" value="1"/>
</dbReference>
<comment type="caution">
    <text evidence="3">The sequence shown here is derived from an EMBL/GenBank/DDBJ whole genome shotgun (WGS) entry which is preliminary data.</text>
</comment>
<gene>
    <name evidence="3" type="ORF">D4764_0092010</name>
</gene>
<evidence type="ECO:0000313" key="3">
    <source>
        <dbReference type="EMBL" id="TWW54464.1"/>
    </source>
</evidence>
<dbReference type="GO" id="GO:0007368">
    <property type="term" value="P:determination of left/right symmetry"/>
    <property type="evidence" value="ECO:0007669"/>
    <property type="project" value="TreeGrafter"/>
</dbReference>
<dbReference type="InterPro" id="IPR042422">
    <property type="entry name" value="CC103"/>
</dbReference>
<accession>A0A5C6MH32</accession>
<dbReference type="GO" id="GO:0036159">
    <property type="term" value="P:inner dynein arm assembly"/>
    <property type="evidence" value="ECO:0007669"/>
    <property type="project" value="TreeGrafter"/>
</dbReference>
<feature type="domain" description="Dynein attachment factor N-terminal" evidence="2">
    <location>
        <begin position="19"/>
        <end position="77"/>
    </location>
</feature>
<sequence>MDTNAEHKEVMARSQKDVIDFAALERELSTAIESERRYQRENDAKLRAIDQNVASYEQFRGLVLASHLKPLDKNNKDGVGNGASGEAEKKNGQRKIIHSPRTSSCSGISDSSEIRKYAAGFYKNLDRSEWSRDPDVKDSFFKGLPQGWQV</sequence>
<keyword evidence="4" id="KW-1185">Reference proteome</keyword>